<accession>A0ABP8IQL4</accession>
<name>A0ABP8IQL4_9BACT</name>
<feature type="signal peptide" evidence="7">
    <location>
        <begin position="1"/>
        <end position="22"/>
    </location>
</feature>
<keyword evidence="3 6" id="KW-0479">Metal-binding</keyword>
<evidence type="ECO:0000256" key="7">
    <source>
        <dbReference type="SAM" id="SignalP"/>
    </source>
</evidence>
<evidence type="ECO:0000256" key="5">
    <source>
        <dbReference type="ARBA" id="ARBA00023004"/>
    </source>
</evidence>
<evidence type="ECO:0000259" key="8">
    <source>
        <dbReference type="PROSITE" id="PS51007"/>
    </source>
</evidence>
<dbReference type="InterPro" id="IPR008168">
    <property type="entry name" value="Cyt_C_IC"/>
</dbReference>
<evidence type="ECO:0000256" key="1">
    <source>
        <dbReference type="ARBA" id="ARBA00022448"/>
    </source>
</evidence>
<feature type="domain" description="Cytochrome c" evidence="8">
    <location>
        <begin position="22"/>
        <end position="97"/>
    </location>
</feature>
<dbReference type="RefSeq" id="WP_345237799.1">
    <property type="nucleotide sequence ID" value="NZ_BAABGZ010000077.1"/>
</dbReference>
<dbReference type="PRINTS" id="PR00605">
    <property type="entry name" value="CYTCHROMECIC"/>
</dbReference>
<evidence type="ECO:0000313" key="10">
    <source>
        <dbReference type="Proteomes" id="UP001501153"/>
    </source>
</evidence>
<comment type="caution">
    <text evidence="9">The sequence shown here is derived from an EMBL/GenBank/DDBJ whole genome shotgun (WGS) entry which is preliminary data.</text>
</comment>
<gene>
    <name evidence="9" type="ORF">GCM10023185_38880</name>
</gene>
<dbReference type="Pfam" id="PF13442">
    <property type="entry name" value="Cytochrome_CBB3"/>
    <property type="match status" value="1"/>
</dbReference>
<evidence type="ECO:0000256" key="3">
    <source>
        <dbReference type="ARBA" id="ARBA00022723"/>
    </source>
</evidence>
<keyword evidence="4" id="KW-0249">Electron transport</keyword>
<evidence type="ECO:0000256" key="2">
    <source>
        <dbReference type="ARBA" id="ARBA00022617"/>
    </source>
</evidence>
<keyword evidence="7" id="KW-0732">Signal</keyword>
<keyword evidence="1" id="KW-0813">Transport</keyword>
<organism evidence="9 10">
    <name type="scientific">Hymenobacter saemangeumensis</name>
    <dbReference type="NCBI Taxonomy" id="1084522"/>
    <lineage>
        <taxon>Bacteria</taxon>
        <taxon>Pseudomonadati</taxon>
        <taxon>Bacteroidota</taxon>
        <taxon>Cytophagia</taxon>
        <taxon>Cytophagales</taxon>
        <taxon>Hymenobacteraceae</taxon>
        <taxon>Hymenobacter</taxon>
    </lineage>
</organism>
<sequence>MRFCLPTLLLFFSLTPGAAAWAGPPAGQVLYQKNCAPCHGANGRKGLSSAHDLTKSNLNAYGRAYLVTNGFGKMPSFKKTLSEVQIQQIVAYSLTLR</sequence>
<evidence type="ECO:0000256" key="4">
    <source>
        <dbReference type="ARBA" id="ARBA00022982"/>
    </source>
</evidence>
<keyword evidence="2 6" id="KW-0349">Heme</keyword>
<dbReference type="InterPro" id="IPR036909">
    <property type="entry name" value="Cyt_c-like_dom_sf"/>
</dbReference>
<proteinExistence type="predicted"/>
<dbReference type="EMBL" id="BAABGZ010000077">
    <property type="protein sequence ID" value="GAA4367204.1"/>
    <property type="molecule type" value="Genomic_DNA"/>
</dbReference>
<dbReference type="Proteomes" id="UP001501153">
    <property type="component" value="Unassembled WGS sequence"/>
</dbReference>
<dbReference type="InterPro" id="IPR009056">
    <property type="entry name" value="Cyt_c-like_dom"/>
</dbReference>
<keyword evidence="10" id="KW-1185">Reference proteome</keyword>
<dbReference type="Gene3D" id="1.10.760.10">
    <property type="entry name" value="Cytochrome c-like domain"/>
    <property type="match status" value="1"/>
</dbReference>
<reference evidence="10" key="1">
    <citation type="journal article" date="2019" name="Int. J. Syst. Evol. Microbiol.">
        <title>The Global Catalogue of Microorganisms (GCM) 10K type strain sequencing project: providing services to taxonomists for standard genome sequencing and annotation.</title>
        <authorList>
            <consortium name="The Broad Institute Genomics Platform"/>
            <consortium name="The Broad Institute Genome Sequencing Center for Infectious Disease"/>
            <person name="Wu L."/>
            <person name="Ma J."/>
        </authorList>
    </citation>
    <scope>NUCLEOTIDE SEQUENCE [LARGE SCALE GENOMIC DNA]</scope>
    <source>
        <strain evidence="10">JCM 17923</strain>
    </source>
</reference>
<protein>
    <recommendedName>
        <fullName evidence="8">Cytochrome c domain-containing protein</fullName>
    </recommendedName>
</protein>
<keyword evidence="5 6" id="KW-0408">Iron</keyword>
<evidence type="ECO:0000313" key="9">
    <source>
        <dbReference type="EMBL" id="GAA4367204.1"/>
    </source>
</evidence>
<dbReference type="SUPFAM" id="SSF46626">
    <property type="entry name" value="Cytochrome c"/>
    <property type="match status" value="1"/>
</dbReference>
<feature type="chain" id="PRO_5046377581" description="Cytochrome c domain-containing protein" evidence="7">
    <location>
        <begin position="23"/>
        <end position="97"/>
    </location>
</feature>
<dbReference type="PROSITE" id="PS51007">
    <property type="entry name" value="CYTC"/>
    <property type="match status" value="1"/>
</dbReference>
<evidence type="ECO:0000256" key="6">
    <source>
        <dbReference type="PROSITE-ProRule" id="PRU00433"/>
    </source>
</evidence>